<reference evidence="3" key="1">
    <citation type="submission" date="2020-04" db="EMBL/GenBank/DDBJ databases">
        <authorList>
            <person name="Chiriac C."/>
            <person name="Salcher M."/>
            <person name="Ghai R."/>
            <person name="Kavagutti S V."/>
        </authorList>
    </citation>
    <scope>NUCLEOTIDE SEQUENCE</scope>
</reference>
<proteinExistence type="predicted"/>
<protein>
    <submittedName>
        <fullName evidence="3">Uncharacterized protein</fullName>
    </submittedName>
</protein>
<keyword evidence="1" id="KW-0812">Transmembrane</keyword>
<keyword evidence="1" id="KW-0472">Membrane</keyword>
<dbReference type="EMBL" id="LR796400">
    <property type="protein sequence ID" value="CAB4142093.1"/>
    <property type="molecule type" value="Genomic_DNA"/>
</dbReference>
<gene>
    <name evidence="2" type="ORF">UFOVP427_39</name>
    <name evidence="3" type="ORF">UFOVP697_7</name>
</gene>
<evidence type="ECO:0000313" key="3">
    <source>
        <dbReference type="EMBL" id="CAB4158293.1"/>
    </source>
</evidence>
<dbReference type="EMBL" id="LR796668">
    <property type="protein sequence ID" value="CAB4158293.1"/>
    <property type="molecule type" value="Genomic_DNA"/>
</dbReference>
<feature type="transmembrane region" description="Helical" evidence="1">
    <location>
        <begin position="6"/>
        <end position="26"/>
    </location>
</feature>
<evidence type="ECO:0000256" key="1">
    <source>
        <dbReference type="SAM" id="Phobius"/>
    </source>
</evidence>
<keyword evidence="1" id="KW-1133">Transmembrane helix</keyword>
<accession>A0A6J5NH84</accession>
<evidence type="ECO:0000313" key="2">
    <source>
        <dbReference type="EMBL" id="CAB4142093.1"/>
    </source>
</evidence>
<sequence>MYLIIALLGAALGYVIVGYTIIPKLLKFKPFNCPICLSFWIGFIYSLCYYGLSPLSMFMALGVGALSLIFVLILEVKLW</sequence>
<organism evidence="3">
    <name type="scientific">uncultured Caudovirales phage</name>
    <dbReference type="NCBI Taxonomy" id="2100421"/>
    <lineage>
        <taxon>Viruses</taxon>
        <taxon>Duplodnaviria</taxon>
        <taxon>Heunggongvirae</taxon>
        <taxon>Uroviricota</taxon>
        <taxon>Caudoviricetes</taxon>
        <taxon>Peduoviridae</taxon>
        <taxon>Maltschvirus</taxon>
        <taxon>Maltschvirus maltsch</taxon>
    </lineage>
</organism>
<feature type="transmembrane region" description="Helical" evidence="1">
    <location>
        <begin position="58"/>
        <end position="76"/>
    </location>
</feature>
<feature type="transmembrane region" description="Helical" evidence="1">
    <location>
        <begin position="33"/>
        <end position="52"/>
    </location>
</feature>
<name>A0A6J5NH84_9CAUD</name>